<evidence type="ECO:0000313" key="1">
    <source>
        <dbReference type="EMBL" id="AFQ22167.1"/>
    </source>
</evidence>
<proteinExistence type="predicted"/>
<name>J9QP80_9CAUD</name>
<accession>J9QP80</accession>
<gene>
    <name evidence="1" type="ORF">My1_008</name>
</gene>
<reference evidence="1 2" key="1">
    <citation type="journal article" date="2012" name="J. Virol.">
        <title>Complete Genome Sequence of Pectobacterium carotovorum subsp. carotovorum Bacteriophage My1.</title>
        <authorList>
            <person name="Lee D.H."/>
            <person name="Lee J.H."/>
            <person name="Shin H."/>
            <person name="Ji S."/>
            <person name="Roh E."/>
            <person name="Jung K."/>
            <person name="Ryu S."/>
            <person name="Choi J."/>
            <person name="Heu S."/>
        </authorList>
    </citation>
    <scope>NUCLEOTIDE SEQUENCE [LARGE SCALE GENOMIC DNA]</scope>
</reference>
<keyword evidence="2" id="KW-1185">Reference proteome</keyword>
<dbReference type="OrthoDB" id="13785at10239"/>
<dbReference type="RefSeq" id="YP_006906260.1">
    <property type="nucleotide sequence ID" value="NC_018837.1"/>
</dbReference>
<dbReference type="KEGG" id="vg:13826879"/>
<evidence type="ECO:0000313" key="2">
    <source>
        <dbReference type="Proteomes" id="UP000006280"/>
    </source>
</evidence>
<dbReference type="GeneID" id="13826879"/>
<sequence length="138" mass="14942">MSKAKEKKDEKFAWNDDNSAIAVSRYESILLESGIDVANTDGLITISNEIGAGSPVKVRSKLVSAGVYQKAEKARKIGGGSSVRKAHYVRVFGKHAIEQGLIENTDEFSSLESVKLDALENLAKLLGVFDEVKESAEV</sequence>
<organism evidence="1 2">
    <name type="scientific">Pectobacterium phage My1</name>
    <dbReference type="NCBI Taxonomy" id="1204539"/>
    <lineage>
        <taxon>Viruses</taxon>
        <taxon>Duplodnaviria</taxon>
        <taxon>Heunggongvirae</taxon>
        <taxon>Uroviricota</taxon>
        <taxon>Caudoviricetes</taxon>
        <taxon>Demerecviridae</taxon>
        <taxon>Mccorquodalevirinae</taxon>
        <taxon>Myunavirus</taxon>
        <taxon>Myunavirus My1</taxon>
    </lineage>
</organism>
<dbReference type="Proteomes" id="UP000006280">
    <property type="component" value="Segment"/>
</dbReference>
<protein>
    <submittedName>
        <fullName evidence="1">Putative A2 protein</fullName>
    </submittedName>
</protein>
<dbReference type="EMBL" id="JX195166">
    <property type="protein sequence ID" value="AFQ22167.1"/>
    <property type="molecule type" value="Genomic_DNA"/>
</dbReference>